<accession>A0A814TUS8</accession>
<dbReference type="InterPro" id="IPR007726">
    <property type="entry name" value="SS18_N"/>
</dbReference>
<evidence type="ECO:0000313" key="5">
    <source>
        <dbReference type="Proteomes" id="UP000663891"/>
    </source>
</evidence>
<dbReference type="Proteomes" id="UP000663891">
    <property type="component" value="Unassembled WGS sequence"/>
</dbReference>
<dbReference type="AlphaFoldDB" id="A0A814TUS8"/>
<evidence type="ECO:0000259" key="3">
    <source>
        <dbReference type="Pfam" id="PF05030"/>
    </source>
</evidence>
<feature type="region of interest" description="Disordered" evidence="2">
    <location>
        <begin position="102"/>
        <end position="122"/>
    </location>
</feature>
<protein>
    <recommendedName>
        <fullName evidence="3">SS18 N-terminal domain-containing protein</fullName>
    </recommendedName>
</protein>
<dbReference type="Pfam" id="PF05030">
    <property type="entry name" value="SSXT"/>
    <property type="match status" value="1"/>
</dbReference>
<sequence>MYTQQKYQSTLLPQHKSTIQKLLDDNSQLITLILDLQMKGKQNECLEYHRKLYRNLTYLTQFDLTTSHHSNSLPPPDSFNQTSSSVYQTQINSPTLSNLYSPSTSIQQNLPAKSNTENVSSHQQVMYNNSNERQKIYHPQQNYLMQQQWHNQSRTPIRQQSESS</sequence>
<name>A0A814TUS8_9BILA</name>
<comment type="similarity">
    <text evidence="1">Belongs to the SS18 family.</text>
</comment>
<feature type="domain" description="SS18 N-terminal" evidence="3">
    <location>
        <begin position="15"/>
        <end position="61"/>
    </location>
</feature>
<organism evidence="4 5">
    <name type="scientific">Adineta steineri</name>
    <dbReference type="NCBI Taxonomy" id="433720"/>
    <lineage>
        <taxon>Eukaryota</taxon>
        <taxon>Metazoa</taxon>
        <taxon>Spiralia</taxon>
        <taxon>Gnathifera</taxon>
        <taxon>Rotifera</taxon>
        <taxon>Eurotatoria</taxon>
        <taxon>Bdelloidea</taxon>
        <taxon>Adinetida</taxon>
        <taxon>Adinetidae</taxon>
        <taxon>Adineta</taxon>
    </lineage>
</organism>
<reference evidence="4" key="1">
    <citation type="submission" date="2021-02" db="EMBL/GenBank/DDBJ databases">
        <authorList>
            <person name="Nowell W R."/>
        </authorList>
    </citation>
    <scope>NUCLEOTIDE SEQUENCE</scope>
</reference>
<evidence type="ECO:0000256" key="1">
    <source>
        <dbReference type="ARBA" id="ARBA00007945"/>
    </source>
</evidence>
<dbReference type="OrthoDB" id="10265171at2759"/>
<evidence type="ECO:0000313" key="4">
    <source>
        <dbReference type="EMBL" id="CAF1162965.1"/>
    </source>
</evidence>
<proteinExistence type="inferred from homology"/>
<dbReference type="EMBL" id="CAJNON010000276">
    <property type="protein sequence ID" value="CAF1162965.1"/>
    <property type="molecule type" value="Genomic_DNA"/>
</dbReference>
<evidence type="ECO:0000256" key="2">
    <source>
        <dbReference type="SAM" id="MobiDB-lite"/>
    </source>
</evidence>
<comment type="caution">
    <text evidence="4">The sequence shown here is derived from an EMBL/GenBank/DDBJ whole genome shotgun (WGS) entry which is preliminary data.</text>
</comment>
<gene>
    <name evidence="4" type="ORF">VCS650_LOCUS23467</name>
</gene>